<gene>
    <name evidence="2" type="ORF">J2X19_000850</name>
</gene>
<sequence length="124" mass="13488">MQKLQEPAQLTLKDAFDLYEDGKHRRYSLLFSVHGGAFAIAKLLAGESGKSAAVLGDLTLAQLSLGMVVFTVVMVWDIWSFGEKMRTSYLEDAFGPRGKAVLLSLGILLCLGWLLVGARRLTGA</sequence>
<keyword evidence="1" id="KW-1133">Transmembrane helix</keyword>
<protein>
    <recommendedName>
        <fullName evidence="4">Nickel/cobalt efflux system</fullName>
    </recommendedName>
</protein>
<feature type="transmembrane region" description="Helical" evidence="1">
    <location>
        <begin position="100"/>
        <end position="118"/>
    </location>
</feature>
<proteinExistence type="predicted"/>
<evidence type="ECO:0000313" key="3">
    <source>
        <dbReference type="Proteomes" id="UP001180487"/>
    </source>
</evidence>
<dbReference type="RefSeq" id="WP_310370962.1">
    <property type="nucleotide sequence ID" value="NZ_JAVDXT010000001.1"/>
</dbReference>
<keyword evidence="3" id="KW-1185">Reference proteome</keyword>
<accession>A0ABU2C4D6</accession>
<comment type="caution">
    <text evidence="2">The sequence shown here is derived from an EMBL/GenBank/DDBJ whole genome shotgun (WGS) entry which is preliminary data.</text>
</comment>
<dbReference type="Proteomes" id="UP001180487">
    <property type="component" value="Unassembled WGS sequence"/>
</dbReference>
<keyword evidence="1" id="KW-0472">Membrane</keyword>
<name>A0ABU2C4D6_9BURK</name>
<evidence type="ECO:0000313" key="2">
    <source>
        <dbReference type="EMBL" id="MDR7376192.1"/>
    </source>
</evidence>
<evidence type="ECO:0000256" key="1">
    <source>
        <dbReference type="SAM" id="Phobius"/>
    </source>
</evidence>
<dbReference type="EMBL" id="JAVDXT010000001">
    <property type="protein sequence ID" value="MDR7376192.1"/>
    <property type="molecule type" value="Genomic_DNA"/>
</dbReference>
<feature type="transmembrane region" description="Helical" evidence="1">
    <location>
        <begin position="58"/>
        <end position="79"/>
    </location>
</feature>
<reference evidence="2 3" key="1">
    <citation type="submission" date="2023-07" db="EMBL/GenBank/DDBJ databases">
        <title>Sorghum-associated microbial communities from plants grown in Nebraska, USA.</title>
        <authorList>
            <person name="Schachtman D."/>
        </authorList>
    </citation>
    <scope>NUCLEOTIDE SEQUENCE [LARGE SCALE GENOMIC DNA]</scope>
    <source>
        <strain evidence="2 3">BE313</strain>
    </source>
</reference>
<organism evidence="2 3">
    <name type="scientific">Rhodoferax ferrireducens</name>
    <dbReference type="NCBI Taxonomy" id="192843"/>
    <lineage>
        <taxon>Bacteria</taxon>
        <taxon>Pseudomonadati</taxon>
        <taxon>Pseudomonadota</taxon>
        <taxon>Betaproteobacteria</taxon>
        <taxon>Burkholderiales</taxon>
        <taxon>Comamonadaceae</taxon>
        <taxon>Rhodoferax</taxon>
    </lineage>
</organism>
<evidence type="ECO:0008006" key="4">
    <source>
        <dbReference type="Google" id="ProtNLM"/>
    </source>
</evidence>
<keyword evidence="1" id="KW-0812">Transmembrane</keyword>